<gene>
    <name evidence="1" type="ORF">AERO8C_70106</name>
</gene>
<sequence>MSASEGSCEPLFPVNSLKNNDYVQANNDGCRPAVGGAAFRLCFRTHGRCHRRRAGQAVCGAQGCGQPIYLSQRDLRGGR</sequence>
<accession>A0A653LA44</accession>
<name>A0A653LA44_AERVE</name>
<proteinExistence type="predicted"/>
<protein>
    <submittedName>
        <fullName evidence="1">Uncharacterized protein</fullName>
    </submittedName>
</protein>
<evidence type="ECO:0000313" key="2">
    <source>
        <dbReference type="Proteomes" id="UP000439123"/>
    </source>
</evidence>
<evidence type="ECO:0000313" key="1">
    <source>
        <dbReference type="EMBL" id="VXA88426.1"/>
    </source>
</evidence>
<dbReference type="AlphaFoldDB" id="A0A653LA44"/>
<reference evidence="1 2" key="1">
    <citation type="submission" date="2019-10" db="EMBL/GenBank/DDBJ databases">
        <authorList>
            <person name="Karimi E."/>
        </authorList>
    </citation>
    <scope>NUCLEOTIDE SEQUENCE [LARGE SCALE GENOMIC DNA]</scope>
    <source>
        <strain evidence="1">Aeromonas sp. 8C</strain>
    </source>
</reference>
<organism evidence="1 2">
    <name type="scientific">Aeromonas veronii</name>
    <dbReference type="NCBI Taxonomy" id="654"/>
    <lineage>
        <taxon>Bacteria</taxon>
        <taxon>Pseudomonadati</taxon>
        <taxon>Pseudomonadota</taxon>
        <taxon>Gammaproteobacteria</taxon>
        <taxon>Aeromonadales</taxon>
        <taxon>Aeromonadaceae</taxon>
        <taxon>Aeromonas</taxon>
    </lineage>
</organism>
<dbReference type="EMBL" id="CABWLC010000020">
    <property type="protein sequence ID" value="VXA88426.1"/>
    <property type="molecule type" value="Genomic_DNA"/>
</dbReference>
<dbReference type="Proteomes" id="UP000439123">
    <property type="component" value="Unassembled WGS sequence"/>
</dbReference>